<proteinExistence type="predicted"/>
<dbReference type="EMBL" id="GEZM01015637">
    <property type="protein sequence ID" value="JAV91499.1"/>
    <property type="molecule type" value="Transcribed_RNA"/>
</dbReference>
<dbReference type="Pfam" id="PF13896">
    <property type="entry name" value="Glyco_transf_49"/>
    <property type="match status" value="1"/>
</dbReference>
<protein>
    <recommendedName>
        <fullName evidence="5">N-acetyllactosaminide beta-1,3-N-acetylglucosaminyltransferase</fullName>
    </recommendedName>
</protein>
<dbReference type="PANTHER" id="PTHR47412">
    <property type="entry name" value="FI01434P-RELATED"/>
    <property type="match status" value="1"/>
</dbReference>
<organism evidence="2">
    <name type="scientific">Photinus pyralis</name>
    <name type="common">Common eastern firefly</name>
    <name type="synonym">Lampyris pyralis</name>
    <dbReference type="NCBI Taxonomy" id="7054"/>
    <lineage>
        <taxon>Eukaryota</taxon>
        <taxon>Metazoa</taxon>
        <taxon>Ecdysozoa</taxon>
        <taxon>Arthropoda</taxon>
        <taxon>Hexapoda</taxon>
        <taxon>Insecta</taxon>
        <taxon>Pterygota</taxon>
        <taxon>Neoptera</taxon>
        <taxon>Endopterygota</taxon>
        <taxon>Coleoptera</taxon>
        <taxon>Polyphaga</taxon>
        <taxon>Elateriformia</taxon>
        <taxon>Elateroidea</taxon>
        <taxon>Lampyridae</taxon>
        <taxon>Lampyrinae</taxon>
        <taxon>Photinus</taxon>
    </lineage>
</organism>
<keyword evidence="1" id="KW-0812">Transmembrane</keyword>
<evidence type="ECO:0000313" key="2">
    <source>
        <dbReference type="EMBL" id="JAV91500.1"/>
    </source>
</evidence>
<evidence type="ECO:0008006" key="5">
    <source>
        <dbReference type="Google" id="ProtNLM"/>
    </source>
</evidence>
<dbReference type="Proteomes" id="UP000327044">
    <property type="component" value="Unassembled WGS sequence"/>
</dbReference>
<sequence length="443" mass="51300">MRSSNRNNNHLKSDADKTKKKYFCLLFVCIFGVIAVIFVLVHSTNRTPATLTPTELYPLKCTYNGSFTETQSIKALTNCTNKYAEYSVGKRNSYVVLYNYVTSSKRFNCEESVTYVTHADFTFLDNLGPLLEKWNGPISLAMHAPGTDFYKTVESIAYLRRCTSQVAELVTFHLFFLEDHAPNEIPHPSFIANMTYNCSTNPPFENVDRKDMYVSKHSLIYPINVGRNVARVSAETYYVFTSDIELYPSPNVIPQFLNLIAACDYKMLPYKPVVFVLHIFEIEKGYDVPTNKTDLIRLLKRGTVIRFHQNICSVCHTIPEFDEWAQANETSELQIFTLGKRTGKYYHWEPIYIGTNAEPLYDERLSWEGMKDKVVQGYELCLRNYTFFVLDNAFLVHKPGIKKSDPEKNKWRKRFVEYNDKLIEQVIIPSINKNYKNLNGCQL</sequence>
<dbReference type="AlphaFoldDB" id="A0A1Y1N3Q4"/>
<name>A0A1Y1N3Q4_PHOPY</name>
<evidence type="ECO:0000256" key="1">
    <source>
        <dbReference type="SAM" id="Phobius"/>
    </source>
</evidence>
<dbReference type="PANTHER" id="PTHR47412:SF1">
    <property type="entry name" value="FI01434P-RELATED"/>
    <property type="match status" value="1"/>
</dbReference>
<dbReference type="EMBL" id="VVIM01000006">
    <property type="protein sequence ID" value="KAB0798387.1"/>
    <property type="molecule type" value="Genomic_DNA"/>
</dbReference>
<keyword evidence="4" id="KW-1185">Reference proteome</keyword>
<reference evidence="2" key="1">
    <citation type="journal article" date="2016" name="Sci. Rep.">
        <title>Molecular characterization of firefly nuptial gifts: a multi-omics approach sheds light on postcopulatory sexual selection.</title>
        <authorList>
            <person name="Al-Wathiqui N."/>
            <person name="Fallon T.R."/>
            <person name="South A."/>
            <person name="Weng J.K."/>
            <person name="Lewis S.M."/>
        </authorList>
    </citation>
    <scope>NUCLEOTIDE SEQUENCE</scope>
</reference>
<evidence type="ECO:0000313" key="3">
    <source>
        <dbReference type="EMBL" id="KAB0798387.1"/>
    </source>
</evidence>
<dbReference type="InParanoid" id="A0A1Y1N3Q4"/>
<feature type="transmembrane region" description="Helical" evidence="1">
    <location>
        <begin position="21"/>
        <end position="41"/>
    </location>
</feature>
<dbReference type="EMBL" id="GEZM01015633">
    <property type="protein sequence ID" value="JAV91500.1"/>
    <property type="molecule type" value="Transcribed_RNA"/>
</dbReference>
<evidence type="ECO:0000313" key="4">
    <source>
        <dbReference type="Proteomes" id="UP000327044"/>
    </source>
</evidence>
<accession>A0A1Y1N3Q4</accession>
<gene>
    <name evidence="3" type="ORF">PPYR_09380</name>
</gene>
<reference evidence="3 4" key="2">
    <citation type="journal article" date="2018" name="Elife">
        <title>Firefly genomes illuminate parallel origins of bioluminescence in beetles.</title>
        <authorList>
            <person name="Fallon T.R."/>
            <person name="Lower S.E."/>
            <person name="Chang C.H."/>
            <person name="Bessho-Uehara M."/>
            <person name="Martin G.J."/>
            <person name="Bewick A.J."/>
            <person name="Behringer M."/>
            <person name="Debat H.J."/>
            <person name="Wong I."/>
            <person name="Day J.C."/>
            <person name="Suvorov A."/>
            <person name="Silva C.J."/>
            <person name="Stanger-Hall K.F."/>
            <person name="Hall D.W."/>
            <person name="Schmitz R.J."/>
            <person name="Nelson D.R."/>
            <person name="Lewis S.M."/>
            <person name="Shigenobu S."/>
            <person name="Bybee S.M."/>
            <person name="Larracuente A.M."/>
            <person name="Oba Y."/>
            <person name="Weng J.K."/>
        </authorList>
    </citation>
    <scope>NUCLEOTIDE SEQUENCE [LARGE SCALE GENOMIC DNA]</scope>
    <source>
        <strain evidence="3">1611_PpyrPB1</strain>
        <tissue evidence="3">Whole body</tissue>
    </source>
</reference>
<reference evidence="3" key="3">
    <citation type="submission" date="2019-08" db="EMBL/GenBank/DDBJ databases">
        <authorList>
            <consortium name="Photinus pyralis genome working group"/>
            <person name="Fallon T.R."/>
            <person name="Sander Lower S.E."/>
            <person name="Weng J.-K."/>
        </authorList>
    </citation>
    <scope>NUCLEOTIDE SEQUENCE</scope>
    <source>
        <strain evidence="3">1611_PpyrPB1</strain>
        <tissue evidence="3">Whole body</tissue>
    </source>
</reference>
<keyword evidence="1" id="KW-1133">Transmembrane helix</keyword>
<keyword evidence="1" id="KW-0472">Membrane</keyword>